<comment type="caution">
    <text evidence="4">The sequence shown here is derived from an EMBL/GenBank/DDBJ whole genome shotgun (WGS) entry which is preliminary data.</text>
</comment>
<dbReference type="RefSeq" id="WP_202990611.1">
    <property type="nucleotide sequence ID" value="NZ_JAENHO010000002.1"/>
</dbReference>
<dbReference type="Proteomes" id="UP000598996">
    <property type="component" value="Unassembled WGS sequence"/>
</dbReference>
<dbReference type="InterPro" id="IPR050109">
    <property type="entry name" value="HTH-type_TetR-like_transc_reg"/>
</dbReference>
<sequence>MSDGVRGRAIVEAAAALLRTEGPGAVTTRGVAERAGVQAPTIYRLFGDKDGLLEAVAEHVMAEFVSAKVAGVAAAAAADVDPLDDLRASWRRQLEFGLANPAVFRLLSDPGRVQGSPAARRGRQVLETRVHRLALVGRLRVPEPQAVDLIQAAGVGTIQTLLATPPEQRDAALGDMMLEVVLARILTDAPVGRQGGPVAAAVALRALAPRLGMLSEAERVLLGEWLDRIAAAG</sequence>
<proteinExistence type="predicted"/>
<keyword evidence="1 2" id="KW-0238">DNA-binding</keyword>
<dbReference type="InterPro" id="IPR001647">
    <property type="entry name" value="HTH_TetR"/>
</dbReference>
<dbReference type="Gene3D" id="1.10.357.10">
    <property type="entry name" value="Tetracycline Repressor, domain 2"/>
    <property type="match status" value="1"/>
</dbReference>
<evidence type="ECO:0000256" key="1">
    <source>
        <dbReference type="ARBA" id="ARBA00023125"/>
    </source>
</evidence>
<reference evidence="4 5" key="1">
    <citation type="submission" date="2021-01" db="EMBL/GenBank/DDBJ databases">
        <title>Actinoplanes sp. nov. LDG1-01 isolated from lichen.</title>
        <authorList>
            <person name="Saeng-In P."/>
            <person name="Phongsopitanun W."/>
            <person name="Kanchanasin P."/>
            <person name="Yuki M."/>
            <person name="Kudo T."/>
            <person name="Ohkuma M."/>
            <person name="Tanasupawat S."/>
        </authorList>
    </citation>
    <scope>NUCLEOTIDE SEQUENCE [LARGE SCALE GENOMIC DNA]</scope>
    <source>
        <strain evidence="4 5">LDG1-01</strain>
    </source>
</reference>
<dbReference type="PANTHER" id="PTHR30055:SF209">
    <property type="entry name" value="POSSIBLE TRANSCRIPTIONAL REGULATORY PROTEIN (PROBABLY TETR-FAMILY)"/>
    <property type="match status" value="1"/>
</dbReference>
<dbReference type="PROSITE" id="PS50977">
    <property type="entry name" value="HTH_TETR_2"/>
    <property type="match status" value="1"/>
</dbReference>
<dbReference type="SUPFAM" id="SSF46689">
    <property type="entry name" value="Homeodomain-like"/>
    <property type="match status" value="1"/>
</dbReference>
<dbReference type="PRINTS" id="PR00455">
    <property type="entry name" value="HTHTETR"/>
</dbReference>
<keyword evidence="5" id="KW-1185">Reference proteome</keyword>
<name>A0ABS1VI08_9ACTN</name>
<accession>A0ABS1VI08</accession>
<dbReference type="PANTHER" id="PTHR30055">
    <property type="entry name" value="HTH-TYPE TRANSCRIPTIONAL REGULATOR RUTR"/>
    <property type="match status" value="1"/>
</dbReference>
<protein>
    <submittedName>
        <fullName evidence="4">TetR/AcrR family transcriptional regulator</fullName>
    </submittedName>
</protein>
<evidence type="ECO:0000256" key="2">
    <source>
        <dbReference type="PROSITE-ProRule" id="PRU00335"/>
    </source>
</evidence>
<feature type="domain" description="HTH tetR-type" evidence="3">
    <location>
        <begin position="4"/>
        <end position="64"/>
    </location>
</feature>
<organism evidence="4 5">
    <name type="scientific">Paractinoplanes lichenicola</name>
    <dbReference type="NCBI Taxonomy" id="2802976"/>
    <lineage>
        <taxon>Bacteria</taxon>
        <taxon>Bacillati</taxon>
        <taxon>Actinomycetota</taxon>
        <taxon>Actinomycetes</taxon>
        <taxon>Micromonosporales</taxon>
        <taxon>Micromonosporaceae</taxon>
        <taxon>Paractinoplanes</taxon>
    </lineage>
</organism>
<evidence type="ECO:0000313" key="5">
    <source>
        <dbReference type="Proteomes" id="UP000598996"/>
    </source>
</evidence>
<gene>
    <name evidence="4" type="ORF">JKJ07_08175</name>
</gene>
<dbReference type="Pfam" id="PF00440">
    <property type="entry name" value="TetR_N"/>
    <property type="match status" value="1"/>
</dbReference>
<dbReference type="EMBL" id="JAENHO010000002">
    <property type="protein sequence ID" value="MBL7254285.1"/>
    <property type="molecule type" value="Genomic_DNA"/>
</dbReference>
<dbReference type="InterPro" id="IPR009057">
    <property type="entry name" value="Homeodomain-like_sf"/>
</dbReference>
<evidence type="ECO:0000313" key="4">
    <source>
        <dbReference type="EMBL" id="MBL7254285.1"/>
    </source>
</evidence>
<feature type="DNA-binding region" description="H-T-H motif" evidence="2">
    <location>
        <begin position="27"/>
        <end position="46"/>
    </location>
</feature>
<evidence type="ECO:0000259" key="3">
    <source>
        <dbReference type="PROSITE" id="PS50977"/>
    </source>
</evidence>